<comment type="function">
    <text evidence="15 18">Subunits I and II form the functional core of the enzyme complex. Electrons originating in cytochrome c are transferred via heme a and Cu(A) to the binuclear center formed by heme a3 and Cu(B).</text>
</comment>
<dbReference type="Proteomes" id="UP000033562">
    <property type="component" value="Unassembled WGS sequence"/>
</dbReference>
<feature type="domain" description="Cytochrome oxidase subunit II copper A binding" evidence="20">
    <location>
        <begin position="84"/>
        <end position="216"/>
    </location>
</feature>
<organism evidence="22 23">
    <name type="scientific">Candidatus Neoehrlichia procyonis str. RAC413</name>
    <dbReference type="NCBI Taxonomy" id="1359163"/>
    <lineage>
        <taxon>Bacteria</taxon>
        <taxon>Pseudomonadati</taxon>
        <taxon>Pseudomonadota</taxon>
        <taxon>Alphaproteobacteria</taxon>
        <taxon>Rickettsiales</taxon>
        <taxon>Anaplasmataceae</taxon>
        <taxon>Candidatus Neoehrlichia</taxon>
    </lineage>
</organism>
<evidence type="ECO:0000256" key="15">
    <source>
        <dbReference type="ARBA" id="ARBA00024688"/>
    </source>
</evidence>
<dbReference type="PATRIC" id="fig|1359163.3.peg.888"/>
<dbReference type="InterPro" id="IPR011759">
    <property type="entry name" value="Cyt_c_oxidase_su2_TM_dom"/>
</dbReference>
<evidence type="ECO:0000256" key="6">
    <source>
        <dbReference type="ARBA" id="ARBA00022660"/>
    </source>
</evidence>
<evidence type="ECO:0000256" key="7">
    <source>
        <dbReference type="ARBA" id="ARBA00022692"/>
    </source>
</evidence>
<evidence type="ECO:0000256" key="9">
    <source>
        <dbReference type="ARBA" id="ARBA00022967"/>
    </source>
</evidence>
<evidence type="ECO:0000256" key="12">
    <source>
        <dbReference type="ARBA" id="ARBA00023004"/>
    </source>
</evidence>
<gene>
    <name evidence="22" type="primary">coxB</name>
    <name evidence="22" type="ORF">NLO413_0916</name>
</gene>
<feature type="domain" description="Cytochrome oxidase subunit II transmembrane region profile" evidence="21">
    <location>
        <begin position="1"/>
        <end position="83"/>
    </location>
</feature>
<dbReference type="InterPro" id="IPR002429">
    <property type="entry name" value="CcO_II-like_C"/>
</dbReference>
<evidence type="ECO:0000256" key="11">
    <source>
        <dbReference type="ARBA" id="ARBA00022989"/>
    </source>
</evidence>
<dbReference type="GO" id="GO:0016491">
    <property type="term" value="F:oxidoreductase activity"/>
    <property type="evidence" value="ECO:0007669"/>
    <property type="project" value="UniProtKB-KW"/>
</dbReference>
<dbReference type="GO" id="GO:0005507">
    <property type="term" value="F:copper ion binding"/>
    <property type="evidence" value="ECO:0007669"/>
    <property type="project" value="InterPro"/>
</dbReference>
<dbReference type="Gene3D" id="1.10.287.90">
    <property type="match status" value="1"/>
</dbReference>
<keyword evidence="6 17" id="KW-0679">Respiratory chain</keyword>
<dbReference type="Pfam" id="PF00116">
    <property type="entry name" value="COX2"/>
    <property type="match status" value="1"/>
</dbReference>
<keyword evidence="12" id="KW-0408">Iron</keyword>
<comment type="cofactor">
    <cofactor evidence="1">
        <name>heme</name>
        <dbReference type="ChEBI" id="CHEBI:30413"/>
    </cofactor>
</comment>
<dbReference type="EMBL" id="LANX01000001">
    <property type="protein sequence ID" value="KJV69523.1"/>
    <property type="molecule type" value="Genomic_DNA"/>
</dbReference>
<dbReference type="PROSITE" id="PS00078">
    <property type="entry name" value="COX2"/>
    <property type="match status" value="1"/>
</dbReference>
<keyword evidence="7 17" id="KW-0812">Transmembrane</keyword>
<evidence type="ECO:0000256" key="18">
    <source>
        <dbReference type="RuleBase" id="RU004024"/>
    </source>
</evidence>
<evidence type="ECO:0000259" key="20">
    <source>
        <dbReference type="PROSITE" id="PS50857"/>
    </source>
</evidence>
<dbReference type="AlphaFoldDB" id="A0A0F3NN80"/>
<evidence type="ECO:0000256" key="13">
    <source>
        <dbReference type="ARBA" id="ARBA00023008"/>
    </source>
</evidence>
<keyword evidence="5" id="KW-0349">Heme</keyword>
<dbReference type="InterPro" id="IPR001505">
    <property type="entry name" value="Copper_CuA"/>
</dbReference>
<dbReference type="Gene3D" id="2.60.40.420">
    <property type="entry name" value="Cupredoxins - blue copper proteins"/>
    <property type="match status" value="1"/>
</dbReference>
<feature type="transmembrane region" description="Helical" evidence="19">
    <location>
        <begin position="12"/>
        <end position="31"/>
    </location>
</feature>
<dbReference type="CDD" id="cd13912">
    <property type="entry name" value="CcO_II_C"/>
    <property type="match status" value="1"/>
</dbReference>
<protein>
    <recommendedName>
        <fullName evidence="18">Cytochrome c oxidase subunit 2</fullName>
        <ecNumber evidence="18">7.1.1.9</ecNumber>
    </recommendedName>
</protein>
<accession>A0A0F3NN80</accession>
<reference evidence="22 23" key="1">
    <citation type="submission" date="2015-02" db="EMBL/GenBank/DDBJ databases">
        <title>Genome Sequencing of Rickettsiales.</title>
        <authorList>
            <person name="Daugherty S.C."/>
            <person name="Su Q."/>
            <person name="Abolude K."/>
            <person name="Beier-Sexton M."/>
            <person name="Carlyon J.A."/>
            <person name="Carter R."/>
            <person name="Day N.P."/>
            <person name="Dumler S.J."/>
            <person name="Dyachenko V."/>
            <person name="Godinez A."/>
            <person name="Kurtti T.J."/>
            <person name="Lichay M."/>
            <person name="Mullins K.E."/>
            <person name="Ott S."/>
            <person name="Pappas-Brown V."/>
            <person name="Paris D.H."/>
            <person name="Patel P."/>
            <person name="Richards A.L."/>
            <person name="Sadzewicz L."/>
            <person name="Sears K."/>
            <person name="Seidman D."/>
            <person name="Sengamalay N."/>
            <person name="Stenos J."/>
            <person name="Tallon L.J."/>
            <person name="Vincent G."/>
            <person name="Fraser C.M."/>
            <person name="Munderloh U."/>
            <person name="Dunning-Hotopp J.C."/>
        </authorList>
    </citation>
    <scope>NUCLEOTIDE SEQUENCE [LARGE SCALE GENOMIC DNA]</scope>
    <source>
        <strain evidence="22 23">RAC413</strain>
    </source>
</reference>
<keyword evidence="10 17" id="KW-0249">Electron transport</keyword>
<keyword evidence="4 17" id="KW-0813">Transport</keyword>
<evidence type="ECO:0000256" key="1">
    <source>
        <dbReference type="ARBA" id="ARBA00001971"/>
    </source>
</evidence>
<keyword evidence="8 18" id="KW-0479">Metal-binding</keyword>
<evidence type="ECO:0000313" key="23">
    <source>
        <dbReference type="Proteomes" id="UP000033562"/>
    </source>
</evidence>
<dbReference type="EC" id="7.1.1.9" evidence="18"/>
<evidence type="ECO:0000256" key="19">
    <source>
        <dbReference type="SAM" id="Phobius"/>
    </source>
</evidence>
<name>A0A0F3NN80_9RICK</name>
<dbReference type="InterPro" id="IPR008972">
    <property type="entry name" value="Cupredoxin"/>
</dbReference>
<dbReference type="PANTHER" id="PTHR22888">
    <property type="entry name" value="CYTOCHROME C OXIDASE, SUBUNIT II"/>
    <property type="match status" value="1"/>
</dbReference>
<evidence type="ECO:0000256" key="16">
    <source>
        <dbReference type="ARBA" id="ARBA00047816"/>
    </source>
</evidence>
<dbReference type="GO" id="GO:0042773">
    <property type="term" value="P:ATP synthesis coupled electron transport"/>
    <property type="evidence" value="ECO:0007669"/>
    <property type="project" value="TreeGrafter"/>
</dbReference>
<dbReference type="GO" id="GO:0004129">
    <property type="term" value="F:cytochrome-c oxidase activity"/>
    <property type="evidence" value="ECO:0007669"/>
    <property type="project" value="UniProtKB-EC"/>
</dbReference>
<evidence type="ECO:0000256" key="5">
    <source>
        <dbReference type="ARBA" id="ARBA00022617"/>
    </source>
</evidence>
<dbReference type="GO" id="GO:0005886">
    <property type="term" value="C:plasma membrane"/>
    <property type="evidence" value="ECO:0007669"/>
    <property type="project" value="UniProtKB-SubCell"/>
</dbReference>
<evidence type="ECO:0000313" key="22">
    <source>
        <dbReference type="EMBL" id="KJV69523.1"/>
    </source>
</evidence>
<comment type="catalytic activity">
    <reaction evidence="16 18">
        <text>4 Fe(II)-[cytochrome c] + O2 + 8 H(+)(in) = 4 Fe(III)-[cytochrome c] + 2 H2O + 4 H(+)(out)</text>
        <dbReference type="Rhea" id="RHEA:11436"/>
        <dbReference type="Rhea" id="RHEA-COMP:10350"/>
        <dbReference type="Rhea" id="RHEA-COMP:14399"/>
        <dbReference type="ChEBI" id="CHEBI:15377"/>
        <dbReference type="ChEBI" id="CHEBI:15378"/>
        <dbReference type="ChEBI" id="CHEBI:15379"/>
        <dbReference type="ChEBI" id="CHEBI:29033"/>
        <dbReference type="ChEBI" id="CHEBI:29034"/>
        <dbReference type="EC" id="7.1.1.9"/>
    </reaction>
</comment>
<dbReference type="PROSITE" id="PS50857">
    <property type="entry name" value="COX2_CUA"/>
    <property type="match status" value="1"/>
</dbReference>
<keyword evidence="9" id="KW-1278">Translocase</keyword>
<sequence length="219" mass="25163">MENIIHSHNVVMVIMLTILAIVFAMLLYIIIRFRKKDNVQATFNNKNSHNALLEITWTVIPLILVGFLTISNVQLIQKEQKIPKAELIIKAIGYQWYWSYIYPDYNIKFDSYMKASNDLKEGELRLLEVDRKIVVPINVNVLVQVTSADVIHSWAVPALGVKIDAVPGRLNETWFNIKKPGVYYGQCSELCGRLHGFMPITIVAVSKEEFAKWTKENKL</sequence>
<keyword evidence="13 18" id="KW-0186">Copper</keyword>
<evidence type="ECO:0000256" key="10">
    <source>
        <dbReference type="ARBA" id="ARBA00022982"/>
    </source>
</evidence>
<evidence type="ECO:0000256" key="14">
    <source>
        <dbReference type="ARBA" id="ARBA00023136"/>
    </source>
</evidence>
<evidence type="ECO:0000256" key="8">
    <source>
        <dbReference type="ARBA" id="ARBA00022723"/>
    </source>
</evidence>
<evidence type="ECO:0000256" key="3">
    <source>
        <dbReference type="ARBA" id="ARBA00007866"/>
    </source>
</evidence>
<dbReference type="InterPro" id="IPR045187">
    <property type="entry name" value="CcO_II"/>
</dbReference>
<dbReference type="InterPro" id="IPR036257">
    <property type="entry name" value="Cyt_c_oxidase_su2_TM_sf"/>
</dbReference>
<dbReference type="PANTHER" id="PTHR22888:SF9">
    <property type="entry name" value="CYTOCHROME C OXIDASE SUBUNIT 2"/>
    <property type="match status" value="1"/>
</dbReference>
<dbReference type="Pfam" id="PF02790">
    <property type="entry name" value="COX2_TM"/>
    <property type="match status" value="1"/>
</dbReference>
<proteinExistence type="inferred from homology"/>
<dbReference type="SUPFAM" id="SSF81464">
    <property type="entry name" value="Cytochrome c oxidase subunit II-like, transmembrane region"/>
    <property type="match status" value="1"/>
</dbReference>
<keyword evidence="22" id="KW-0560">Oxidoreductase</keyword>
<evidence type="ECO:0000259" key="21">
    <source>
        <dbReference type="PROSITE" id="PS50999"/>
    </source>
</evidence>
<dbReference type="FunFam" id="2.60.40.420:FF:000001">
    <property type="entry name" value="Cytochrome c oxidase subunit 2"/>
    <property type="match status" value="1"/>
</dbReference>
<dbReference type="InterPro" id="IPR014222">
    <property type="entry name" value="Cyt_c_oxidase_su2"/>
</dbReference>
<dbReference type="STRING" id="1359163.NLO413_0916"/>
<dbReference type="PROSITE" id="PS50999">
    <property type="entry name" value="COX2_TM"/>
    <property type="match status" value="1"/>
</dbReference>
<keyword evidence="14 19" id="KW-0472">Membrane</keyword>
<evidence type="ECO:0000256" key="2">
    <source>
        <dbReference type="ARBA" id="ARBA00004141"/>
    </source>
</evidence>
<comment type="subcellular location">
    <subcellularLocation>
        <location evidence="17">Cell membrane</location>
        <topology evidence="17">Multi-pass membrane protein</topology>
    </subcellularLocation>
    <subcellularLocation>
        <location evidence="2">Membrane</location>
        <topology evidence="2">Multi-pass membrane protein</topology>
    </subcellularLocation>
</comment>
<evidence type="ECO:0000256" key="4">
    <source>
        <dbReference type="ARBA" id="ARBA00022448"/>
    </source>
</evidence>
<dbReference type="NCBIfam" id="TIGR02866">
    <property type="entry name" value="CoxB"/>
    <property type="match status" value="1"/>
</dbReference>
<comment type="similarity">
    <text evidence="3 17">Belongs to the cytochrome c oxidase subunit 2 family.</text>
</comment>
<dbReference type="InterPro" id="IPR034210">
    <property type="entry name" value="CcO_II_C"/>
</dbReference>
<keyword evidence="23" id="KW-1185">Reference proteome</keyword>
<feature type="transmembrane region" description="Helical" evidence="19">
    <location>
        <begin position="51"/>
        <end position="70"/>
    </location>
</feature>
<dbReference type="PRINTS" id="PR01166">
    <property type="entry name" value="CYCOXIDASEII"/>
</dbReference>
<evidence type="ECO:0000256" key="17">
    <source>
        <dbReference type="RuleBase" id="RU000456"/>
    </source>
</evidence>
<dbReference type="SUPFAM" id="SSF49503">
    <property type="entry name" value="Cupredoxins"/>
    <property type="match status" value="1"/>
</dbReference>
<keyword evidence="11 19" id="KW-1133">Transmembrane helix</keyword>
<comment type="caution">
    <text evidence="22">The sequence shown here is derived from an EMBL/GenBank/DDBJ whole genome shotgun (WGS) entry which is preliminary data.</text>
</comment>
<comment type="cofactor">
    <cofactor evidence="18">
        <name>Cu cation</name>
        <dbReference type="ChEBI" id="CHEBI:23378"/>
    </cofactor>
    <text evidence="18">Binds a copper A center.</text>
</comment>